<proteinExistence type="predicted"/>
<reference evidence="1 2" key="1">
    <citation type="submission" date="2018-03" db="EMBL/GenBank/DDBJ databases">
        <title>Marinobacter brunus sp. nov., a marine bacterium of Gamma-proteobacteria isolated from the surface seawater of the South China Sea.</title>
        <authorList>
            <person name="Cheng H."/>
            <person name="Wu Y.-H."/>
            <person name="Xamxidin M."/>
            <person name="Xu X.-W."/>
        </authorList>
    </citation>
    <scope>NUCLEOTIDE SEQUENCE [LARGE SCALE GENOMIC DNA]</scope>
    <source>
        <strain evidence="1 2">NH169-3</strain>
    </source>
</reference>
<dbReference type="InterPro" id="IPR032608">
    <property type="entry name" value="DUF4892"/>
</dbReference>
<dbReference type="OrthoDB" id="5741786at2"/>
<dbReference type="Pfam" id="PF16234">
    <property type="entry name" value="DUF4892"/>
    <property type="match status" value="1"/>
</dbReference>
<evidence type="ECO:0000313" key="2">
    <source>
        <dbReference type="Proteomes" id="UP000239866"/>
    </source>
</evidence>
<dbReference type="EMBL" id="PXNP01000109">
    <property type="protein sequence ID" value="PSF04804.1"/>
    <property type="molecule type" value="Genomic_DNA"/>
</dbReference>
<sequence>MTERRISKWLWPALLAFVVFVTLPVVARELPSGLPAPYPQSTLEVSVDIQSSGHLVLFSPVREIRDEIRSDVMARLPVSGQGQLFELNRDASRQAARAHYRDQLSAAGASVLFECTGIACGRSNVWANQIFQQARLLGRDANQDYLVTAISGSDGNNWLTLVYTVTRGNLREYVWVEHLAVPENVPIPGFAGGGGLVKGPLVVPWQGGITYRFDWSANDRRTLNDWANGNADVIIASFTGVNPEESFEAALERARRAAESLSEVLAKTGVSRSQIRIVPVGPAVKVGDATRQGDRIEVLVIRR</sequence>
<protein>
    <submittedName>
        <fullName evidence="1">DUF4892 domain-containing protein</fullName>
    </submittedName>
</protein>
<evidence type="ECO:0000313" key="1">
    <source>
        <dbReference type="EMBL" id="PSF04804.1"/>
    </source>
</evidence>
<dbReference type="AlphaFoldDB" id="A0A2T1K3R2"/>
<keyword evidence="2" id="KW-1185">Reference proteome</keyword>
<accession>A0A2T1K3R2</accession>
<comment type="caution">
    <text evidence="1">The sequence shown here is derived from an EMBL/GenBank/DDBJ whole genome shotgun (WGS) entry which is preliminary data.</text>
</comment>
<dbReference type="Proteomes" id="UP000239866">
    <property type="component" value="Unassembled WGS sequence"/>
</dbReference>
<name>A0A2T1K3R2_9GAMM</name>
<organism evidence="1 2">
    <name type="scientific">Marinobacter fuscus</name>
    <dbReference type="NCBI Taxonomy" id="2109942"/>
    <lineage>
        <taxon>Bacteria</taxon>
        <taxon>Pseudomonadati</taxon>
        <taxon>Pseudomonadota</taxon>
        <taxon>Gammaproteobacteria</taxon>
        <taxon>Pseudomonadales</taxon>
        <taxon>Marinobacteraceae</taxon>
        <taxon>Marinobacter</taxon>
    </lineage>
</organism>
<dbReference type="RefSeq" id="WP_106765087.1">
    <property type="nucleotide sequence ID" value="NZ_PXNP01000109.1"/>
</dbReference>
<gene>
    <name evidence="1" type="ORF">C7H09_17380</name>
</gene>